<dbReference type="InterPro" id="IPR029016">
    <property type="entry name" value="GAF-like_dom_sf"/>
</dbReference>
<dbReference type="SUPFAM" id="SSF46785">
    <property type="entry name" value="Winged helix' DNA-binding domain"/>
    <property type="match status" value="1"/>
</dbReference>
<dbReference type="PANTHER" id="PTHR30136:SF35">
    <property type="entry name" value="HTH-TYPE TRANSCRIPTIONAL REGULATOR RV1719"/>
    <property type="match status" value="1"/>
</dbReference>
<dbReference type="PANTHER" id="PTHR30136">
    <property type="entry name" value="HELIX-TURN-HELIX TRANSCRIPTIONAL REGULATOR, ICLR FAMILY"/>
    <property type="match status" value="1"/>
</dbReference>
<dbReference type="InterPro" id="IPR036390">
    <property type="entry name" value="WH_DNA-bd_sf"/>
</dbReference>
<dbReference type="PROSITE" id="PS51077">
    <property type="entry name" value="HTH_ICLR"/>
    <property type="match status" value="1"/>
</dbReference>
<dbReference type="Gene3D" id="3.30.450.40">
    <property type="match status" value="1"/>
</dbReference>
<dbReference type="Pfam" id="PF01614">
    <property type="entry name" value="IclR_C"/>
    <property type="match status" value="1"/>
</dbReference>
<dbReference type="RefSeq" id="WP_345420492.1">
    <property type="nucleotide sequence ID" value="NZ_BAABHO010000043.1"/>
</dbReference>
<reference evidence="7" key="1">
    <citation type="journal article" date="2019" name="Int. J. Syst. Evol. Microbiol.">
        <title>The Global Catalogue of Microorganisms (GCM) 10K type strain sequencing project: providing services to taxonomists for standard genome sequencing and annotation.</title>
        <authorList>
            <consortium name="The Broad Institute Genomics Platform"/>
            <consortium name="The Broad Institute Genome Sequencing Center for Infectious Disease"/>
            <person name="Wu L."/>
            <person name="Ma J."/>
        </authorList>
    </citation>
    <scope>NUCLEOTIDE SEQUENCE [LARGE SCALE GENOMIC DNA]</scope>
    <source>
        <strain evidence="7">JCM 17979</strain>
    </source>
</reference>
<dbReference type="PROSITE" id="PS51078">
    <property type="entry name" value="ICLR_ED"/>
    <property type="match status" value="1"/>
</dbReference>
<dbReference type="InterPro" id="IPR014757">
    <property type="entry name" value="Tscrpt_reg_IclR_C"/>
</dbReference>
<accession>A0ABP9BZK6</accession>
<keyword evidence="3" id="KW-0804">Transcription</keyword>
<dbReference type="Proteomes" id="UP001500928">
    <property type="component" value="Unassembled WGS sequence"/>
</dbReference>
<dbReference type="Pfam" id="PF09339">
    <property type="entry name" value="HTH_IclR"/>
    <property type="match status" value="1"/>
</dbReference>
<evidence type="ECO:0000256" key="1">
    <source>
        <dbReference type="ARBA" id="ARBA00023015"/>
    </source>
</evidence>
<keyword evidence="7" id="KW-1185">Reference proteome</keyword>
<feature type="domain" description="IclR-ED" evidence="5">
    <location>
        <begin position="71"/>
        <end position="254"/>
    </location>
</feature>
<evidence type="ECO:0000313" key="6">
    <source>
        <dbReference type="EMBL" id="GAA4802424.1"/>
    </source>
</evidence>
<protein>
    <submittedName>
        <fullName evidence="6">IclR family transcriptional regulator</fullName>
    </submittedName>
</protein>
<keyword evidence="2" id="KW-0238">DNA-binding</keyword>
<evidence type="ECO:0000259" key="4">
    <source>
        <dbReference type="PROSITE" id="PS51077"/>
    </source>
</evidence>
<comment type="caution">
    <text evidence="6">The sequence shown here is derived from an EMBL/GenBank/DDBJ whole genome shotgun (WGS) entry which is preliminary data.</text>
</comment>
<keyword evidence="1" id="KW-0805">Transcription regulation</keyword>
<dbReference type="InterPro" id="IPR005471">
    <property type="entry name" value="Tscrpt_reg_IclR_N"/>
</dbReference>
<evidence type="ECO:0000313" key="7">
    <source>
        <dbReference type="Proteomes" id="UP001500928"/>
    </source>
</evidence>
<dbReference type="SUPFAM" id="SSF55781">
    <property type="entry name" value="GAF domain-like"/>
    <property type="match status" value="1"/>
</dbReference>
<sequence>MAGRPSWEIGSVRNAARLLKEFSVADRELGVAELARRLGLGTSTVHRLLATLADERLLERGPGGTYRLGLAVHELGASVAPHVGLHEAAMPAMAGLRHATGETVQLAVLDGMHSVYVERLESPHTVRIFARVGTRLPATTTSTGKVLLAALAPEELDARLAAWTPERPTPHSITDEAVLRRRLAEIAVRGWADNREESRLGVVSVGALVRDDAAAAVAAVSVAVPVSRAAAATMRRYTTLVCDTAEVITRRLAAGAGG</sequence>
<evidence type="ECO:0000259" key="5">
    <source>
        <dbReference type="PROSITE" id="PS51078"/>
    </source>
</evidence>
<dbReference type="Gene3D" id="1.10.10.10">
    <property type="entry name" value="Winged helix-like DNA-binding domain superfamily/Winged helix DNA-binding domain"/>
    <property type="match status" value="1"/>
</dbReference>
<dbReference type="InterPro" id="IPR036388">
    <property type="entry name" value="WH-like_DNA-bd_sf"/>
</dbReference>
<dbReference type="InterPro" id="IPR050707">
    <property type="entry name" value="HTH_MetabolicPath_Reg"/>
</dbReference>
<evidence type="ECO:0000256" key="2">
    <source>
        <dbReference type="ARBA" id="ARBA00023125"/>
    </source>
</evidence>
<feature type="domain" description="HTH iclR-type" evidence="4">
    <location>
        <begin position="9"/>
        <end position="70"/>
    </location>
</feature>
<proteinExistence type="predicted"/>
<organism evidence="6 7">
    <name type="scientific">Actinomycetospora chlora</name>
    <dbReference type="NCBI Taxonomy" id="663608"/>
    <lineage>
        <taxon>Bacteria</taxon>
        <taxon>Bacillati</taxon>
        <taxon>Actinomycetota</taxon>
        <taxon>Actinomycetes</taxon>
        <taxon>Pseudonocardiales</taxon>
        <taxon>Pseudonocardiaceae</taxon>
        <taxon>Actinomycetospora</taxon>
    </lineage>
</organism>
<dbReference type="SMART" id="SM00346">
    <property type="entry name" value="HTH_ICLR"/>
    <property type="match status" value="1"/>
</dbReference>
<gene>
    <name evidence="6" type="ORF">GCM10023200_44480</name>
</gene>
<dbReference type="EMBL" id="BAABHO010000043">
    <property type="protein sequence ID" value="GAA4802424.1"/>
    <property type="molecule type" value="Genomic_DNA"/>
</dbReference>
<name>A0ABP9BZK6_9PSEU</name>
<evidence type="ECO:0000256" key="3">
    <source>
        <dbReference type="ARBA" id="ARBA00023163"/>
    </source>
</evidence>